<organism evidence="2">
    <name type="scientific">Thermobia domestica</name>
    <name type="common">Firebrat</name>
    <name type="synonym">Lepisma domestica</name>
    <dbReference type="NCBI Taxonomy" id="89055"/>
    <lineage>
        <taxon>Eukaryota</taxon>
        <taxon>Metazoa</taxon>
        <taxon>Ecdysozoa</taxon>
        <taxon>Arthropoda</taxon>
        <taxon>Hexapoda</taxon>
        <taxon>Insecta</taxon>
        <taxon>Zygentoma</taxon>
        <taxon>Lepismatidae</taxon>
        <taxon>Thermobia</taxon>
    </lineage>
</organism>
<accession>A4FSH0</accession>
<evidence type="ECO:0000259" key="1">
    <source>
        <dbReference type="Pfam" id="PF25805"/>
    </source>
</evidence>
<feature type="non-terminal residue" evidence="2">
    <location>
        <position position="133"/>
    </location>
</feature>
<dbReference type="PANTHER" id="PTHR21074">
    <property type="entry name" value="IQ AND UBIQUITIN-LIKE DOMAIN-CONTAINING PROTEIN"/>
    <property type="match status" value="1"/>
</dbReference>
<dbReference type="InterPro" id="IPR057887">
    <property type="entry name" value="IQUB_helical"/>
</dbReference>
<dbReference type="GO" id="GO:0030317">
    <property type="term" value="P:flagellated sperm motility"/>
    <property type="evidence" value="ECO:0007669"/>
    <property type="project" value="TreeGrafter"/>
</dbReference>
<dbReference type="Pfam" id="PF25805">
    <property type="entry name" value="IQUB"/>
    <property type="match status" value="1"/>
</dbReference>
<dbReference type="PANTHER" id="PTHR21074:SF0">
    <property type="entry name" value="IQ AND UBIQUITIN-LIKE DOMAIN-CONTAINING PROTEIN"/>
    <property type="match status" value="1"/>
</dbReference>
<evidence type="ECO:0000313" key="2">
    <source>
        <dbReference type="EMBL" id="CAM36313.1"/>
    </source>
</evidence>
<dbReference type="GO" id="GO:0031514">
    <property type="term" value="C:motile cilium"/>
    <property type="evidence" value="ECO:0007669"/>
    <property type="project" value="TreeGrafter"/>
</dbReference>
<dbReference type="InterPro" id="IPR037695">
    <property type="entry name" value="IQUB"/>
</dbReference>
<dbReference type="GO" id="GO:0060271">
    <property type="term" value="P:cilium assembly"/>
    <property type="evidence" value="ECO:0007669"/>
    <property type="project" value="TreeGrafter"/>
</dbReference>
<reference evidence="2" key="1">
    <citation type="journal article" date="2007" name="Insect Biochem. Mol. Biol.">
        <title>Identification of immune-related genes from an apterygote insect, the firebrat Thermobia domestica.</title>
        <authorList>
            <person name="Altincicek B."/>
            <person name="Vilcinskas A."/>
        </authorList>
    </citation>
    <scope>NUCLEOTIDE SEQUENCE</scope>
    <source>
        <strain evidence="2">23</strain>
    </source>
</reference>
<dbReference type="AlphaFoldDB" id="A4FSH0"/>
<sequence length="133" mass="16058">REIKEAYEAVNKPGLTKDQSIDALIHFKNIVHKQNCEFTYELEDLIGQEIDLRRRGIRHSELEGLRIRINGIFMEHMHNPQFNPEAPKYMLVYNYKQMLGNIRMCYYCRKFKPMRFFVDEGESPNRKCFECKY</sequence>
<protein>
    <recommendedName>
        <fullName evidence="1">IQ motif and ubiquitin-like domain-containing protein</fullName>
    </recommendedName>
</protein>
<name>A4FSH0_THEDO</name>
<proteinExistence type="evidence at transcript level"/>
<dbReference type="EMBL" id="AM495111">
    <property type="protein sequence ID" value="CAM36313.1"/>
    <property type="molecule type" value="mRNA"/>
</dbReference>
<dbReference type="GO" id="GO:0001669">
    <property type="term" value="C:acrosomal vesicle"/>
    <property type="evidence" value="ECO:0007669"/>
    <property type="project" value="TreeGrafter"/>
</dbReference>
<feature type="domain" description="IQ motif and ubiquitin-like" evidence="1">
    <location>
        <begin position="1"/>
        <end position="97"/>
    </location>
</feature>
<feature type="non-terminal residue" evidence="2">
    <location>
        <position position="1"/>
    </location>
</feature>